<keyword evidence="3" id="KW-1185">Reference proteome</keyword>
<reference evidence="2" key="1">
    <citation type="submission" date="2018-11" db="EMBL/GenBank/DDBJ databases">
        <authorList>
            <consortium name="Pathogen Informatics"/>
        </authorList>
    </citation>
    <scope>NUCLEOTIDE SEQUENCE</scope>
</reference>
<feature type="region of interest" description="Disordered" evidence="1">
    <location>
        <begin position="1"/>
        <end position="34"/>
    </location>
</feature>
<feature type="compositionally biased region" description="Basic and acidic residues" evidence="1">
    <location>
        <begin position="1"/>
        <end position="14"/>
    </location>
</feature>
<protein>
    <submittedName>
        <fullName evidence="2">Uncharacterized protein</fullName>
    </submittedName>
</protein>
<dbReference type="Proteomes" id="UP000784294">
    <property type="component" value="Unassembled WGS sequence"/>
</dbReference>
<dbReference type="AlphaFoldDB" id="A0A3S5BUI2"/>
<accession>A0A3S5BUI2</accession>
<name>A0A3S5BUI2_9PLAT</name>
<sequence length="90" mass="9855">MMRRQGDWPSEEIRPLLNPTSQSVPSKGRQTTVGTRGGEALFTFFSTRPAGNKVSTGRGGDTINSCGFRESNYKSEFASSPLSRQNITPE</sequence>
<evidence type="ECO:0000313" key="3">
    <source>
        <dbReference type="Proteomes" id="UP000784294"/>
    </source>
</evidence>
<feature type="compositionally biased region" description="Polar residues" evidence="1">
    <location>
        <begin position="18"/>
        <end position="34"/>
    </location>
</feature>
<gene>
    <name evidence="2" type="ORF">PXEA_LOCUS12453</name>
</gene>
<dbReference type="EMBL" id="CAAALY010039641">
    <property type="protein sequence ID" value="VEL19013.1"/>
    <property type="molecule type" value="Genomic_DNA"/>
</dbReference>
<proteinExistence type="predicted"/>
<evidence type="ECO:0000313" key="2">
    <source>
        <dbReference type="EMBL" id="VEL19013.1"/>
    </source>
</evidence>
<comment type="caution">
    <text evidence="2">The sequence shown here is derived from an EMBL/GenBank/DDBJ whole genome shotgun (WGS) entry which is preliminary data.</text>
</comment>
<organism evidence="2 3">
    <name type="scientific">Protopolystoma xenopodis</name>
    <dbReference type="NCBI Taxonomy" id="117903"/>
    <lineage>
        <taxon>Eukaryota</taxon>
        <taxon>Metazoa</taxon>
        <taxon>Spiralia</taxon>
        <taxon>Lophotrochozoa</taxon>
        <taxon>Platyhelminthes</taxon>
        <taxon>Monogenea</taxon>
        <taxon>Polyopisthocotylea</taxon>
        <taxon>Polystomatidea</taxon>
        <taxon>Polystomatidae</taxon>
        <taxon>Protopolystoma</taxon>
    </lineage>
</organism>
<evidence type="ECO:0000256" key="1">
    <source>
        <dbReference type="SAM" id="MobiDB-lite"/>
    </source>
</evidence>